<protein>
    <recommendedName>
        <fullName evidence="3">Ig-like domain-containing protein</fullName>
    </recommendedName>
</protein>
<dbReference type="AlphaFoldDB" id="K6VQ93"/>
<accession>K6VQ93</accession>
<keyword evidence="2" id="KW-0472">Membrane</keyword>
<dbReference type="InterPro" id="IPR007110">
    <property type="entry name" value="Ig-like_dom"/>
</dbReference>
<feature type="compositionally biased region" description="Basic and acidic residues" evidence="1">
    <location>
        <begin position="1"/>
        <end position="11"/>
    </location>
</feature>
<comment type="caution">
    <text evidence="4">The sequence shown here is derived from an EMBL/GenBank/DDBJ whole genome shotgun (WGS) entry which is preliminary data.</text>
</comment>
<dbReference type="PROSITE" id="PS50835">
    <property type="entry name" value="IG_LIKE"/>
    <property type="match status" value="1"/>
</dbReference>
<gene>
    <name evidence="4" type="ORF">KILIM_135_00020</name>
</gene>
<keyword evidence="2" id="KW-0812">Transmembrane</keyword>
<evidence type="ECO:0000256" key="2">
    <source>
        <dbReference type="SAM" id="Phobius"/>
    </source>
</evidence>
<dbReference type="Proteomes" id="UP000008366">
    <property type="component" value="Unassembled WGS sequence"/>
</dbReference>
<evidence type="ECO:0000256" key="1">
    <source>
        <dbReference type="SAM" id="MobiDB-lite"/>
    </source>
</evidence>
<keyword evidence="2" id="KW-1133">Transmembrane helix</keyword>
<keyword evidence="5" id="KW-1185">Reference proteome</keyword>
<evidence type="ECO:0000259" key="3">
    <source>
        <dbReference type="PROSITE" id="PS50835"/>
    </source>
</evidence>
<reference evidence="4 5" key="1">
    <citation type="submission" date="2012-08" db="EMBL/GenBank/DDBJ databases">
        <title>Whole genome shotgun sequence of Kineosphaera limosa NBRC 100340.</title>
        <authorList>
            <person name="Yoshida I."/>
            <person name="Isaki S."/>
            <person name="Hosoyama A."/>
            <person name="Tsuchikane K."/>
            <person name="Katsumata H."/>
            <person name="Ando Y."/>
            <person name="Ohji S."/>
            <person name="Hamada M."/>
            <person name="Tamura T."/>
            <person name="Yamazoe A."/>
            <person name="Yamazaki S."/>
            <person name="Fujita N."/>
        </authorList>
    </citation>
    <scope>NUCLEOTIDE SEQUENCE [LARGE SCALE GENOMIC DNA]</scope>
    <source>
        <strain evidence="4 5">NBRC 100340</strain>
    </source>
</reference>
<feature type="region of interest" description="Disordered" evidence="1">
    <location>
        <begin position="1"/>
        <end position="21"/>
    </location>
</feature>
<feature type="transmembrane region" description="Helical" evidence="2">
    <location>
        <begin position="30"/>
        <end position="50"/>
    </location>
</feature>
<name>K6VQ93_9MICO</name>
<organism evidence="4 5">
    <name type="scientific">Kineosphaera limosa NBRC 100340</name>
    <dbReference type="NCBI Taxonomy" id="1184609"/>
    <lineage>
        <taxon>Bacteria</taxon>
        <taxon>Bacillati</taxon>
        <taxon>Actinomycetota</taxon>
        <taxon>Actinomycetes</taxon>
        <taxon>Micrococcales</taxon>
        <taxon>Dermatophilaceae</taxon>
        <taxon>Kineosphaera</taxon>
    </lineage>
</organism>
<evidence type="ECO:0000313" key="5">
    <source>
        <dbReference type="Proteomes" id="UP000008366"/>
    </source>
</evidence>
<proteinExistence type="predicted"/>
<feature type="domain" description="Ig-like" evidence="3">
    <location>
        <begin position="70"/>
        <end position="177"/>
    </location>
</feature>
<dbReference type="EMBL" id="BAHD01000135">
    <property type="protein sequence ID" value="GAB98358.1"/>
    <property type="molecule type" value="Genomic_DNA"/>
</dbReference>
<evidence type="ECO:0000313" key="4">
    <source>
        <dbReference type="EMBL" id="GAB98358.1"/>
    </source>
</evidence>
<sequence>MRNDAGPRPDPGEENVNVNVKPSARRRPSWVVPVLAATLAVCLGLGVAALTRVQRPDHGAEALTNSAAAPAVPVSAAEFVVDPMGPETVTGPNVGEVTCDADGKIRIATPVVQAQHDGVHLRWTTRAKRTNVGWDEGGTAVAAGTQDLVVAAEPAKLTLTCSVDGNETMSEAALEVVDPTGSWMGERTNLICAGGIGAASWAIAPSVASTRREAVEDLAASMGLSGRSLLAIGRAPIGYVGSAQQTWTIDSSTAIAGTAPVAYAISVRRLAADRFEASPNWICMRGNVPDTGEPTYAPQGTVPAETPDIVDVSCADGRLQASTTTVRARAEGVVFRSTSSKEWALNWETRNGAGSARPIGATGATLTEQITPGTARLSCSDDRSAFVDLRVVDPDGMYLGSDLSHVCPALSVFDTDAQGWGNTPREAAMDLARRDQPRRTAVVSRAPLGYVASQWPAWTLRYQDPTSPAQELKLEVATVVPNDAGEAHFVARPEYWCES</sequence>